<evidence type="ECO:0000256" key="1">
    <source>
        <dbReference type="ARBA" id="ARBA00007362"/>
    </source>
</evidence>
<keyword evidence="2" id="KW-0812">Transmembrane</keyword>
<organism evidence="4 5">
    <name type="scientific">Brasilonema sennae CENA114</name>
    <dbReference type="NCBI Taxonomy" id="415709"/>
    <lineage>
        <taxon>Bacteria</taxon>
        <taxon>Bacillati</taxon>
        <taxon>Cyanobacteriota</taxon>
        <taxon>Cyanophyceae</taxon>
        <taxon>Nostocales</taxon>
        <taxon>Scytonemataceae</taxon>
        <taxon>Brasilonema</taxon>
        <taxon>Bromeliae group (in: Brasilonema)</taxon>
    </lineage>
</organism>
<keyword evidence="2" id="KW-0472">Membrane</keyword>
<dbReference type="InterPro" id="IPR037185">
    <property type="entry name" value="EmrE-like"/>
</dbReference>
<dbReference type="EMBL" id="CP030118">
    <property type="protein sequence ID" value="QDL10008.1"/>
    <property type="molecule type" value="Genomic_DNA"/>
</dbReference>
<dbReference type="AlphaFoldDB" id="A0A856MH42"/>
<dbReference type="KEGG" id="bsen:DP114_20835"/>
<gene>
    <name evidence="4" type="ORF">DP114_20835</name>
</gene>
<dbReference type="PANTHER" id="PTHR22911">
    <property type="entry name" value="ACYL-MALONYL CONDENSING ENZYME-RELATED"/>
    <property type="match status" value="1"/>
</dbReference>
<dbReference type="PANTHER" id="PTHR22911:SF137">
    <property type="entry name" value="SOLUTE CARRIER FAMILY 35 MEMBER G2-RELATED"/>
    <property type="match status" value="1"/>
</dbReference>
<sequence length="312" mass="33398">MFVTINNYLILSVTSFQGEIAALSAACLWALASVLYGRLGQRIPPLQLNLIKGIIAIAFLFLTILIRGELFPSIPPLSVCLILLSGFVGICLGDTAFLAAINFIGARRVLLIGTLAPPITAILALIFLQEQLNVSAWCGILLTVLGVAWVVTERVPSTSETSLTYPWRGICFALLAAIANATGGVLSRAALANTSISPLWAALLRLTAAVLMLLIWILCRKQQVSSVQLKILQEPRFLLVAILASFCGTYLGIWLQQTAIKLTPAGISFTLLQTSPLFVIPIAIAMKEKVSVRAIAGVIVAIAGIGLLFYLK</sequence>
<feature type="transmembrane region" description="Helical" evidence="2">
    <location>
        <begin position="237"/>
        <end position="255"/>
    </location>
</feature>
<dbReference type="InterPro" id="IPR000620">
    <property type="entry name" value="EamA_dom"/>
</dbReference>
<dbReference type="GO" id="GO:0016020">
    <property type="term" value="C:membrane"/>
    <property type="evidence" value="ECO:0007669"/>
    <property type="project" value="InterPro"/>
</dbReference>
<feature type="transmembrane region" description="Helical" evidence="2">
    <location>
        <begin position="267"/>
        <end position="285"/>
    </location>
</feature>
<feature type="transmembrane region" description="Helical" evidence="2">
    <location>
        <begin position="134"/>
        <end position="151"/>
    </location>
</feature>
<feature type="transmembrane region" description="Helical" evidence="2">
    <location>
        <begin position="74"/>
        <end position="97"/>
    </location>
</feature>
<evidence type="ECO:0000313" key="5">
    <source>
        <dbReference type="Proteomes" id="UP000503129"/>
    </source>
</evidence>
<feature type="transmembrane region" description="Helical" evidence="2">
    <location>
        <begin position="49"/>
        <end position="68"/>
    </location>
</feature>
<keyword evidence="5" id="KW-1185">Reference proteome</keyword>
<keyword evidence="2" id="KW-1133">Transmembrane helix</keyword>
<dbReference type="Pfam" id="PF00892">
    <property type="entry name" value="EamA"/>
    <property type="match status" value="2"/>
</dbReference>
<dbReference type="RefSeq" id="WP_171977007.1">
    <property type="nucleotide sequence ID" value="NZ_CAWOXK010000001.1"/>
</dbReference>
<feature type="domain" description="EamA" evidence="3">
    <location>
        <begin position="18"/>
        <end position="151"/>
    </location>
</feature>
<feature type="domain" description="EamA" evidence="3">
    <location>
        <begin position="168"/>
        <end position="309"/>
    </location>
</feature>
<dbReference type="Proteomes" id="UP000503129">
    <property type="component" value="Chromosome"/>
</dbReference>
<comment type="similarity">
    <text evidence="1">Belongs to the EamA transporter family.</text>
</comment>
<feature type="transmembrane region" description="Helical" evidence="2">
    <location>
        <begin position="197"/>
        <end position="217"/>
    </location>
</feature>
<feature type="transmembrane region" description="Helical" evidence="2">
    <location>
        <begin position="292"/>
        <end position="311"/>
    </location>
</feature>
<proteinExistence type="inferred from homology"/>
<protein>
    <submittedName>
        <fullName evidence="4">EamA family transporter</fullName>
    </submittedName>
</protein>
<name>A0A856MH42_9CYAN</name>
<evidence type="ECO:0000313" key="4">
    <source>
        <dbReference type="EMBL" id="QDL10008.1"/>
    </source>
</evidence>
<dbReference type="SUPFAM" id="SSF103481">
    <property type="entry name" value="Multidrug resistance efflux transporter EmrE"/>
    <property type="match status" value="2"/>
</dbReference>
<reference evidence="4 5" key="1">
    <citation type="submission" date="2018-06" db="EMBL/GenBank/DDBJ databases">
        <title>Comparative genomics of Brasilonema spp. strains.</title>
        <authorList>
            <person name="Alvarenga D.O."/>
            <person name="Fiore M.F."/>
            <person name="Varani A.M."/>
        </authorList>
    </citation>
    <scope>NUCLEOTIDE SEQUENCE [LARGE SCALE GENOMIC DNA]</scope>
    <source>
        <strain evidence="4 5">CENA114</strain>
    </source>
</reference>
<evidence type="ECO:0000256" key="2">
    <source>
        <dbReference type="SAM" id="Phobius"/>
    </source>
</evidence>
<feature type="transmembrane region" description="Helical" evidence="2">
    <location>
        <begin position="109"/>
        <end position="128"/>
    </location>
</feature>
<feature type="transmembrane region" description="Helical" evidence="2">
    <location>
        <begin position="20"/>
        <end position="37"/>
    </location>
</feature>
<accession>A0A856MH42</accession>
<feature type="transmembrane region" description="Helical" evidence="2">
    <location>
        <begin position="172"/>
        <end position="191"/>
    </location>
</feature>
<evidence type="ECO:0000259" key="3">
    <source>
        <dbReference type="Pfam" id="PF00892"/>
    </source>
</evidence>